<comment type="subcellular location">
    <subcellularLocation>
        <location evidence="1">Cell envelope</location>
    </subcellularLocation>
</comment>
<feature type="domain" description="Solute-binding protein family 3/N-terminal" evidence="7">
    <location>
        <begin position="55"/>
        <end position="277"/>
    </location>
</feature>
<proteinExistence type="inferred from homology"/>
<feature type="region of interest" description="Disordered" evidence="5">
    <location>
        <begin position="29"/>
        <end position="53"/>
    </location>
</feature>
<evidence type="ECO:0000313" key="9">
    <source>
        <dbReference type="Proteomes" id="UP000442109"/>
    </source>
</evidence>
<dbReference type="GO" id="GO:0030313">
    <property type="term" value="C:cell envelope"/>
    <property type="evidence" value="ECO:0007669"/>
    <property type="project" value="UniProtKB-SubCell"/>
</dbReference>
<feature type="signal peptide" evidence="6">
    <location>
        <begin position="1"/>
        <end position="20"/>
    </location>
</feature>
<reference evidence="8 9" key="1">
    <citation type="journal article" date="2019" name="PLoS ONE">
        <title>Pup mortality in New Zealand sea lions (Phocarctos hookeri) at Enderby Island, Auckland Islands, 2013-18.</title>
        <authorList>
            <person name="Michael S.A."/>
            <person name="Hayman D.T.S."/>
            <person name="Gray R."/>
            <person name="Zhang J."/>
            <person name="Rogers L."/>
            <person name="Roe W.D."/>
        </authorList>
    </citation>
    <scope>NUCLEOTIDE SEQUENCE [LARGE SCALE GENOMIC DNA]</scope>
    <source>
        <strain evidence="8 9">SM868</strain>
    </source>
</reference>
<dbReference type="AlphaFoldDB" id="A0A844M0Z3"/>
<dbReference type="PANTHER" id="PTHR35936:SF35">
    <property type="entry name" value="L-CYSTINE-BINDING PROTEIN TCYJ"/>
    <property type="match status" value="1"/>
</dbReference>
<sequence>MSYRGLRNLTVMATGAILLAACNQTPSTDSAKEAEATQSAGTDSDLLSRINSGGTINVGTEGTYPPYTYHDEQNKLTGYDVEVTRAVADKLGVKVEFKETQWDAMLAGLDAKRFDMVANQVSLTTPERQAKYDKAEAYSWSGAVVLAPKSDSRFNSWESLKGLKSAQSLSSNYGELAKKYEAEVVPVDGMAQAVELVKQGRADFTLNDNLAVLDYLKKFPDSSLEIKLKAPAEEMTGSGLVMLKGNDAALAKINEAMDELHKDGTLTRLSEQFFGEDISKK</sequence>
<name>A0A844M0Z3_9GAMM</name>
<evidence type="ECO:0000256" key="6">
    <source>
        <dbReference type="SAM" id="SignalP"/>
    </source>
</evidence>
<dbReference type="Gene3D" id="3.40.190.10">
    <property type="entry name" value="Periplasmic binding protein-like II"/>
    <property type="match status" value="2"/>
</dbReference>
<dbReference type="PROSITE" id="PS01039">
    <property type="entry name" value="SBP_BACTERIAL_3"/>
    <property type="match status" value="1"/>
</dbReference>
<dbReference type="SMART" id="SM00062">
    <property type="entry name" value="PBPb"/>
    <property type="match status" value="1"/>
</dbReference>
<evidence type="ECO:0000259" key="7">
    <source>
        <dbReference type="SMART" id="SM00062"/>
    </source>
</evidence>
<dbReference type="PROSITE" id="PS51257">
    <property type="entry name" value="PROKAR_LIPOPROTEIN"/>
    <property type="match status" value="1"/>
</dbReference>
<dbReference type="InterPro" id="IPR001638">
    <property type="entry name" value="Solute-binding_3/MltF_N"/>
</dbReference>
<gene>
    <name evidence="8" type="ORF">GB996_06360</name>
</gene>
<evidence type="ECO:0000256" key="1">
    <source>
        <dbReference type="ARBA" id="ARBA00004196"/>
    </source>
</evidence>
<accession>A0A844M0Z3</accession>
<evidence type="ECO:0000256" key="3">
    <source>
        <dbReference type="ARBA" id="ARBA00022729"/>
    </source>
</evidence>
<dbReference type="CDD" id="cd13711">
    <property type="entry name" value="PBP2_Ngo0372_TcyA"/>
    <property type="match status" value="1"/>
</dbReference>
<comment type="caution">
    <text evidence="8">The sequence shown here is derived from an EMBL/GenBank/DDBJ whole genome shotgun (WGS) entry which is preliminary data.</text>
</comment>
<dbReference type="InterPro" id="IPR018313">
    <property type="entry name" value="SBP_3_CS"/>
</dbReference>
<protein>
    <submittedName>
        <fullName evidence="8">Transporter substrate-binding domain-containing protein</fullName>
    </submittedName>
</protein>
<evidence type="ECO:0000256" key="5">
    <source>
        <dbReference type="SAM" id="MobiDB-lite"/>
    </source>
</evidence>
<dbReference type="OrthoDB" id="368476at2"/>
<keyword evidence="3 6" id="KW-0732">Signal</keyword>
<dbReference type="EMBL" id="WFKQ01000004">
    <property type="protein sequence ID" value="MUG32415.1"/>
    <property type="molecule type" value="Genomic_DNA"/>
</dbReference>
<dbReference type="RefSeq" id="WP_155587164.1">
    <property type="nucleotide sequence ID" value="NZ_WFKQ01000004.1"/>
</dbReference>
<organism evidence="8 9">
    <name type="scientific">Psychrobacter sanguinis</name>
    <dbReference type="NCBI Taxonomy" id="861445"/>
    <lineage>
        <taxon>Bacteria</taxon>
        <taxon>Pseudomonadati</taxon>
        <taxon>Pseudomonadota</taxon>
        <taxon>Gammaproteobacteria</taxon>
        <taxon>Moraxellales</taxon>
        <taxon>Moraxellaceae</taxon>
        <taxon>Psychrobacter</taxon>
    </lineage>
</organism>
<keyword evidence="9" id="KW-1185">Reference proteome</keyword>
<dbReference type="Pfam" id="PF00497">
    <property type="entry name" value="SBP_bac_3"/>
    <property type="match status" value="1"/>
</dbReference>
<feature type="chain" id="PRO_5032525100" evidence="6">
    <location>
        <begin position="21"/>
        <end position="281"/>
    </location>
</feature>
<dbReference type="Proteomes" id="UP000442109">
    <property type="component" value="Unassembled WGS sequence"/>
</dbReference>
<evidence type="ECO:0000313" key="8">
    <source>
        <dbReference type="EMBL" id="MUG32415.1"/>
    </source>
</evidence>
<dbReference type="SUPFAM" id="SSF53850">
    <property type="entry name" value="Periplasmic binding protein-like II"/>
    <property type="match status" value="1"/>
</dbReference>
<comment type="similarity">
    <text evidence="2 4">Belongs to the bacterial solute-binding protein 3 family.</text>
</comment>
<evidence type="ECO:0000256" key="2">
    <source>
        <dbReference type="ARBA" id="ARBA00010333"/>
    </source>
</evidence>
<dbReference type="PANTHER" id="PTHR35936">
    <property type="entry name" value="MEMBRANE-BOUND LYTIC MUREIN TRANSGLYCOSYLASE F"/>
    <property type="match status" value="1"/>
</dbReference>
<evidence type="ECO:0000256" key="4">
    <source>
        <dbReference type="RuleBase" id="RU003744"/>
    </source>
</evidence>